<organism evidence="12 13">
    <name type="scientific">Methylococcus geothermalis</name>
    <dbReference type="NCBI Taxonomy" id="2681310"/>
    <lineage>
        <taxon>Bacteria</taxon>
        <taxon>Pseudomonadati</taxon>
        <taxon>Pseudomonadota</taxon>
        <taxon>Gammaproteobacteria</taxon>
        <taxon>Methylococcales</taxon>
        <taxon>Methylococcaceae</taxon>
        <taxon>Methylococcus</taxon>
    </lineage>
</organism>
<dbReference type="GO" id="GO:0030894">
    <property type="term" value="C:replisome"/>
    <property type="evidence" value="ECO:0007669"/>
    <property type="project" value="TreeGrafter"/>
</dbReference>
<dbReference type="NCBIfam" id="TIGR00614">
    <property type="entry name" value="recQ_fam"/>
    <property type="match status" value="1"/>
</dbReference>
<sequence>MQLRTARRGRNAGRQFWGCSRYPVCRATVELALGGDDPVPTSLPTAATRAFAVPVAATPRERHGQSTFFQACGLPAAFVEQLHMEDSKPSLVRAAAQWRLDFPRPHGEGVPTEYRNLLAVAESLLTRGTTPFCSPSLERALGAASVPPDEAEPVIEAVRRVASTPSCRLRPLSFDSVEERKAFDWILTLVKDQGLPWSLIPQVELASLTPAIDPRTAERGDLLLVHPERDPVLIEIDGLAHSAHRERDEERDRSLAKAGVRVIRIQANDIRNGSGPTLDALKQRLMGGRVELPPETELSRTIRWYKFLHQVQLALVSALRGGWLRLDAPWRVGVVPPRILGGDPRAATLVQLAVTGLLELLGRLARLHDQPLPPQEPRVVLAGHLDDVDHELDVLIGPADGSADDLLPQMRARFLVSDVYLPAEVQAPLTAASPARLRSPQREDARWFLQYLFRKDDFWEGQWETIERLLRGLDCIVLLPTGAGKSIAYQLAALLLPGRCIVVDPIISLIDDQIDNLARVGIERCIGITSQLTADEREQALQAFQSGHYLFCYVAPERFQTVPFREGLRTLTTNTPVSLIAIDEAHCVSEWGHDFRTAYLNLGRITRDYCASQGVVPPLAALTGTASKIVLKDVQRELGITSFDGIITPRTFDRPELRYSILTSRSDEKVQRVLGFLERLPTDFAVDGSRFFRPAGRQTAAGLVFCPHVNGLYGVLEQKKHLERALRTSVEIYSGAPPHNHDHQGWEDVKRKVAHDFKRDRVAVLACTKAFGMGIDKPNIRYTVHIGLPASIESFYQEAGRAGRDRQRAECAIVLSNDDPRRSQRLLSPATPLDQVARIVNDTGWDEADDIVRALWFHVRAFRGEEAEVKDVASMLDQLGDVRVRRQVNVTWRTAHWSSQGDAARERAEKALHRLVVLGVVEDYTVNYASQEFGVRIVGATQDEIAAAFGRYAGAYQRRLGEQAEAEALALQREPHREYILGVAERLLAFIYQHIELARRRALNEMLQAAVSARSGDDLRRRILDYLEQSEWDDRLEAVRASARGGVDSLAPVLDDLVSPNDAVALRAATGRALASYPDVPGLLILRSVSEALSPDADPEVVRQNVEAALRFGVEKFRLDATELAAALGQAIARARDKAGAGELLMESIPASIHADRMFVRAFMRHVPIDLAGIPAGWLMNELAGRCAALVTAEGG</sequence>
<dbReference type="GO" id="GO:0016787">
    <property type="term" value="F:hydrolase activity"/>
    <property type="evidence" value="ECO:0007669"/>
    <property type="project" value="UniProtKB-KW"/>
</dbReference>
<keyword evidence="3 12" id="KW-0378">Hydrolase</keyword>
<dbReference type="PANTHER" id="PTHR13710:SF105">
    <property type="entry name" value="ATP-DEPENDENT DNA HELICASE Q1"/>
    <property type="match status" value="1"/>
</dbReference>
<evidence type="ECO:0000256" key="6">
    <source>
        <dbReference type="ARBA" id="ARBA00023125"/>
    </source>
</evidence>
<evidence type="ECO:0000256" key="1">
    <source>
        <dbReference type="ARBA" id="ARBA00005446"/>
    </source>
</evidence>
<dbReference type="Pfam" id="PF00270">
    <property type="entry name" value="DEAD"/>
    <property type="match status" value="1"/>
</dbReference>
<keyword evidence="7" id="KW-0413">Isomerase</keyword>
<reference evidence="13" key="1">
    <citation type="submission" date="2019-12" db="EMBL/GenBank/DDBJ databases">
        <authorList>
            <person name="Awala S.I."/>
            <person name="Rhee S.K."/>
        </authorList>
    </citation>
    <scope>NUCLEOTIDE SEQUENCE [LARGE SCALE GENOMIC DNA]</scope>
    <source>
        <strain evidence="13">IM1</strain>
    </source>
</reference>
<evidence type="ECO:0000256" key="7">
    <source>
        <dbReference type="ARBA" id="ARBA00023235"/>
    </source>
</evidence>
<dbReference type="GO" id="GO:0006310">
    <property type="term" value="P:DNA recombination"/>
    <property type="evidence" value="ECO:0007669"/>
    <property type="project" value="InterPro"/>
</dbReference>
<dbReference type="GO" id="GO:0005524">
    <property type="term" value="F:ATP binding"/>
    <property type="evidence" value="ECO:0007669"/>
    <property type="project" value="UniProtKB-KW"/>
</dbReference>
<dbReference type="PROSITE" id="PS51194">
    <property type="entry name" value="HELICASE_CTER"/>
    <property type="match status" value="1"/>
</dbReference>
<keyword evidence="6" id="KW-0238">DNA-binding</keyword>
<dbReference type="InterPro" id="IPR007569">
    <property type="entry name" value="DUF559"/>
</dbReference>
<dbReference type="Pfam" id="PF04480">
    <property type="entry name" value="DUF559"/>
    <property type="match status" value="1"/>
</dbReference>
<dbReference type="SMART" id="SM00487">
    <property type="entry name" value="DEXDc"/>
    <property type="match status" value="1"/>
</dbReference>
<dbReference type="PANTHER" id="PTHR13710">
    <property type="entry name" value="DNA HELICASE RECQ FAMILY MEMBER"/>
    <property type="match status" value="1"/>
</dbReference>
<dbReference type="GO" id="GO:0005737">
    <property type="term" value="C:cytoplasm"/>
    <property type="evidence" value="ECO:0007669"/>
    <property type="project" value="TreeGrafter"/>
</dbReference>
<dbReference type="GO" id="GO:0043590">
    <property type="term" value="C:bacterial nucleoid"/>
    <property type="evidence" value="ECO:0007669"/>
    <property type="project" value="TreeGrafter"/>
</dbReference>
<dbReference type="RefSeq" id="WP_169604231.1">
    <property type="nucleotide sequence ID" value="NZ_CP046565.1"/>
</dbReference>
<dbReference type="KEGG" id="metu:GNH96_14025"/>
<evidence type="ECO:0000256" key="5">
    <source>
        <dbReference type="ARBA" id="ARBA00022840"/>
    </source>
</evidence>
<evidence type="ECO:0000256" key="3">
    <source>
        <dbReference type="ARBA" id="ARBA00022801"/>
    </source>
</evidence>
<gene>
    <name evidence="12" type="ORF">GNH96_14025</name>
</gene>
<evidence type="ECO:0000313" key="13">
    <source>
        <dbReference type="Proteomes" id="UP000503004"/>
    </source>
</evidence>
<dbReference type="Gene3D" id="3.40.960.10">
    <property type="entry name" value="VSR Endonuclease"/>
    <property type="match status" value="1"/>
</dbReference>
<dbReference type="Proteomes" id="UP000503004">
    <property type="component" value="Chromosome"/>
</dbReference>
<dbReference type="GO" id="GO:0006281">
    <property type="term" value="P:DNA repair"/>
    <property type="evidence" value="ECO:0007669"/>
    <property type="project" value="TreeGrafter"/>
</dbReference>
<name>A0A858QAN4_9GAMM</name>
<dbReference type="GO" id="GO:0009378">
    <property type="term" value="F:four-way junction helicase activity"/>
    <property type="evidence" value="ECO:0007669"/>
    <property type="project" value="TreeGrafter"/>
</dbReference>
<keyword evidence="4 12" id="KW-0347">Helicase</keyword>
<dbReference type="InterPro" id="IPR001650">
    <property type="entry name" value="Helicase_C-like"/>
</dbReference>
<evidence type="ECO:0000256" key="4">
    <source>
        <dbReference type="ARBA" id="ARBA00022806"/>
    </source>
</evidence>
<dbReference type="GO" id="GO:0003677">
    <property type="term" value="F:DNA binding"/>
    <property type="evidence" value="ECO:0007669"/>
    <property type="project" value="UniProtKB-KW"/>
</dbReference>
<accession>A0A858QAN4</accession>
<dbReference type="CDD" id="cd17920">
    <property type="entry name" value="DEXHc_RecQ"/>
    <property type="match status" value="1"/>
</dbReference>
<dbReference type="SMART" id="SM00490">
    <property type="entry name" value="HELICc"/>
    <property type="match status" value="1"/>
</dbReference>
<evidence type="ECO:0000256" key="2">
    <source>
        <dbReference type="ARBA" id="ARBA00022741"/>
    </source>
</evidence>
<proteinExistence type="inferred from homology"/>
<feature type="domain" description="Helicase C-terminal" evidence="11">
    <location>
        <begin position="687"/>
        <end position="844"/>
    </location>
</feature>
<protein>
    <recommendedName>
        <fullName evidence="9">DNA 3'-5' helicase</fullName>
        <ecNumber evidence="9">5.6.2.4</ecNumber>
    </recommendedName>
</protein>
<dbReference type="EC" id="5.6.2.4" evidence="9"/>
<evidence type="ECO:0000256" key="9">
    <source>
        <dbReference type="ARBA" id="ARBA00034808"/>
    </source>
</evidence>
<dbReference type="GO" id="GO:0043138">
    <property type="term" value="F:3'-5' DNA helicase activity"/>
    <property type="evidence" value="ECO:0007669"/>
    <property type="project" value="UniProtKB-EC"/>
</dbReference>
<evidence type="ECO:0000313" key="12">
    <source>
        <dbReference type="EMBL" id="QJD30958.1"/>
    </source>
</evidence>
<feature type="domain" description="Helicase ATP-binding" evidence="10">
    <location>
        <begin position="466"/>
        <end position="644"/>
    </location>
</feature>
<dbReference type="InterPro" id="IPR014001">
    <property type="entry name" value="Helicase_ATP-bd"/>
</dbReference>
<comment type="similarity">
    <text evidence="1">Belongs to the helicase family. RecQ subfamily.</text>
</comment>
<dbReference type="Gene3D" id="3.30.65.10">
    <property type="entry name" value="Bacterial Topoisomerase I, domain 1"/>
    <property type="match status" value="1"/>
</dbReference>
<dbReference type="InterPro" id="IPR027417">
    <property type="entry name" value="P-loop_NTPase"/>
</dbReference>
<dbReference type="EMBL" id="CP046565">
    <property type="protein sequence ID" value="QJD30958.1"/>
    <property type="molecule type" value="Genomic_DNA"/>
</dbReference>
<dbReference type="Gene3D" id="3.40.50.300">
    <property type="entry name" value="P-loop containing nucleotide triphosphate hydrolases"/>
    <property type="match status" value="2"/>
</dbReference>
<keyword evidence="2" id="KW-0547">Nucleotide-binding</keyword>
<evidence type="ECO:0000259" key="11">
    <source>
        <dbReference type="PROSITE" id="PS51194"/>
    </source>
</evidence>
<dbReference type="SUPFAM" id="SSF52540">
    <property type="entry name" value="P-loop containing nucleoside triphosphate hydrolases"/>
    <property type="match status" value="1"/>
</dbReference>
<keyword evidence="5" id="KW-0067">ATP-binding</keyword>
<comment type="catalytic activity">
    <reaction evidence="8">
        <text>Couples ATP hydrolysis with the unwinding of duplex DNA by translocating in the 3'-5' direction.</text>
        <dbReference type="EC" id="5.6.2.4"/>
    </reaction>
</comment>
<evidence type="ECO:0000259" key="10">
    <source>
        <dbReference type="PROSITE" id="PS51192"/>
    </source>
</evidence>
<dbReference type="InterPro" id="IPR011545">
    <property type="entry name" value="DEAD/DEAH_box_helicase_dom"/>
</dbReference>
<dbReference type="AlphaFoldDB" id="A0A858QAN4"/>
<evidence type="ECO:0000256" key="8">
    <source>
        <dbReference type="ARBA" id="ARBA00034617"/>
    </source>
</evidence>
<dbReference type="PROSITE" id="PS51192">
    <property type="entry name" value="HELICASE_ATP_BIND_1"/>
    <property type="match status" value="1"/>
</dbReference>
<dbReference type="Pfam" id="PF00271">
    <property type="entry name" value="Helicase_C"/>
    <property type="match status" value="1"/>
</dbReference>
<keyword evidence="13" id="KW-1185">Reference proteome</keyword>
<dbReference type="InterPro" id="IPR004589">
    <property type="entry name" value="DNA_helicase_ATP-dep_RecQ"/>
</dbReference>